<evidence type="ECO:0000256" key="2">
    <source>
        <dbReference type="ARBA" id="ARBA00013807"/>
    </source>
</evidence>
<evidence type="ECO:0000313" key="6">
    <source>
        <dbReference type="EMBL" id="KAK7064710.1"/>
    </source>
</evidence>
<feature type="region of interest" description="Disordered" evidence="5">
    <location>
        <begin position="80"/>
        <end position="138"/>
    </location>
</feature>
<feature type="region of interest" description="Disordered" evidence="5">
    <location>
        <begin position="425"/>
        <end position="452"/>
    </location>
</feature>
<dbReference type="SUPFAM" id="SSF56954">
    <property type="entry name" value="Outer membrane efflux proteins (OEP)"/>
    <property type="match status" value="1"/>
</dbReference>
<feature type="compositionally biased region" description="Polar residues" evidence="5">
    <location>
        <begin position="259"/>
        <end position="275"/>
    </location>
</feature>
<keyword evidence="3 4" id="KW-0175">Coiled coil</keyword>
<feature type="compositionally biased region" description="Pro residues" evidence="5">
    <location>
        <begin position="295"/>
        <end position="304"/>
    </location>
</feature>
<dbReference type="Proteomes" id="UP001362999">
    <property type="component" value="Unassembled WGS sequence"/>
</dbReference>
<evidence type="ECO:0000313" key="7">
    <source>
        <dbReference type="Proteomes" id="UP001362999"/>
    </source>
</evidence>
<sequence>MAEGSEVSAFSQRRVRHITAIQVRNLTAFPVRDAFASALSQPSEQSQFTAPGYLSDDLDVTLSKKRGRRISTNSVGTFKSLKSDDSLGDEDTHSLTDSRGTKRRSLRLSFGGGGSPATRQAPTIRGHRPRTTSLSSSLNSSIQSSAALPSTSTVISSVVPFASNLPDHSQTGLEKVIKSRLFETFIAVSVEPSSDLAVAGPSSPSTSAAPPSPVPSNPPTSPRSPKAPNGVVPRKGVKPSPLSPSMDKATANGRRDTPISPTSPSTKHTPKSASISVLRPNGKAATPSSPSSRKSPPPQTPPSTPRIRSATPPPPPPRSASPSSAAPLLPDYISPVHRPSTNPLFTMDVQSGFWSNPSGQRLNIELWGKGKQKEESGRDGSEDEGWRVLEEWNLDMGQLLPLQDDTQLPFNALVVTLHPPGRTFYLPPASTKSDRRSPSPSVEAGYASDPESGVKTVKKVVGEGSTVQFSTTAENGAGGVDVVALSRRRHRRGAGAGDAERDRVRTAGWQDLFKLAMLQSSIQDNQVSLNDVVREIDKVLEGDTTSALRREVSERESLVQALRKNVAAVYDQSEILKEKIELRRQQLQERREMLALAQELRDEDVDSEDATEEQVSTARTELITLQSRFTPTRTTLISTLSTIFPIELLSPPDLLYTILDVPLPIPLTASDPAPPLFLPAHKDVTDEAVATALGYVAQVVQLLAAYLGKGLVYPITCIGSRSMIRDGISAMVGPRMFPLFSKGVDTYRFEYGVFLLNKDIELLMADRDLRALDMRHTLPNLKNLLLTLTDGEGVQLRYVISPLRLVCTEFFSGSHNDVKTTFDCRGPRVPNSPEQGLTGLESPRAESPVTETGSSTPKAQHNEELPAEGNTPPASGSTTPTTTDTAKKGRSFIGLSPIAGFLRARYPSAIRATPTPPVAKTNDVAPAAEVAVNVNEELEDEEDRRTIRGDVVAGDVGMTEEAAETTLNGAERGSEKLGEVPVHATAPAHPPPPVTQPVK</sequence>
<dbReference type="Pfam" id="PF10186">
    <property type="entry name" value="ATG14"/>
    <property type="match status" value="1"/>
</dbReference>
<organism evidence="6 7">
    <name type="scientific">Favolaschia claudopus</name>
    <dbReference type="NCBI Taxonomy" id="2862362"/>
    <lineage>
        <taxon>Eukaryota</taxon>
        <taxon>Fungi</taxon>
        <taxon>Dikarya</taxon>
        <taxon>Basidiomycota</taxon>
        <taxon>Agaricomycotina</taxon>
        <taxon>Agaricomycetes</taxon>
        <taxon>Agaricomycetidae</taxon>
        <taxon>Agaricales</taxon>
        <taxon>Marasmiineae</taxon>
        <taxon>Mycenaceae</taxon>
        <taxon>Favolaschia</taxon>
    </lineage>
</organism>
<feature type="compositionally biased region" description="Polar residues" evidence="5">
    <location>
        <begin position="849"/>
        <end position="859"/>
    </location>
</feature>
<name>A0AAW0EIW8_9AGAR</name>
<dbReference type="AlphaFoldDB" id="A0AAW0EIW8"/>
<dbReference type="PANTHER" id="PTHR15157:SF5">
    <property type="entry name" value="UV RADIATION RESISTANCE-ASSOCIATED GENE PROTEIN"/>
    <property type="match status" value="1"/>
</dbReference>
<feature type="region of interest" description="Disordered" evidence="5">
    <location>
        <begin position="964"/>
        <end position="999"/>
    </location>
</feature>
<keyword evidence="7" id="KW-1185">Reference proteome</keyword>
<feature type="region of interest" description="Disordered" evidence="5">
    <location>
        <begin position="195"/>
        <end position="349"/>
    </location>
</feature>
<dbReference type="GO" id="GO:0035493">
    <property type="term" value="P:SNARE complex assembly"/>
    <property type="evidence" value="ECO:0007669"/>
    <property type="project" value="TreeGrafter"/>
</dbReference>
<evidence type="ECO:0000256" key="1">
    <source>
        <dbReference type="ARBA" id="ARBA00009574"/>
    </source>
</evidence>
<accession>A0AAW0EIW8</accession>
<dbReference type="GO" id="GO:0005768">
    <property type="term" value="C:endosome"/>
    <property type="evidence" value="ECO:0007669"/>
    <property type="project" value="TreeGrafter"/>
</dbReference>
<dbReference type="GO" id="GO:0000323">
    <property type="term" value="C:lytic vacuole"/>
    <property type="evidence" value="ECO:0007669"/>
    <property type="project" value="TreeGrafter"/>
</dbReference>
<evidence type="ECO:0000256" key="3">
    <source>
        <dbReference type="ARBA" id="ARBA00023054"/>
    </source>
</evidence>
<feature type="compositionally biased region" description="Polar residues" evidence="5">
    <location>
        <begin position="339"/>
        <end position="349"/>
    </location>
</feature>
<proteinExistence type="inferred from homology"/>
<evidence type="ECO:0000256" key="5">
    <source>
        <dbReference type="SAM" id="MobiDB-lite"/>
    </source>
</evidence>
<dbReference type="InterPro" id="IPR018791">
    <property type="entry name" value="UV_resistance/autophagy_Atg14"/>
</dbReference>
<dbReference type="PANTHER" id="PTHR15157">
    <property type="entry name" value="UV RADIATION RESISTANCE-ASSOCIATED GENE PROTEIN"/>
    <property type="match status" value="1"/>
</dbReference>
<protein>
    <recommendedName>
        <fullName evidence="2">Autophagy-related protein 14</fullName>
    </recommendedName>
</protein>
<feature type="compositionally biased region" description="Low complexity" evidence="5">
    <location>
        <begin position="871"/>
        <end position="884"/>
    </location>
</feature>
<feature type="region of interest" description="Disordered" evidence="5">
    <location>
        <begin position="821"/>
        <end position="891"/>
    </location>
</feature>
<feature type="compositionally biased region" description="Pro residues" evidence="5">
    <location>
        <begin position="210"/>
        <end position="222"/>
    </location>
</feature>
<feature type="compositionally biased region" description="Basic and acidic residues" evidence="5">
    <location>
        <begin position="81"/>
        <end position="100"/>
    </location>
</feature>
<comment type="caution">
    <text evidence="6">The sequence shown here is derived from an EMBL/GenBank/DDBJ whole genome shotgun (WGS) entry which is preliminary data.</text>
</comment>
<feature type="compositionally biased region" description="Pro residues" evidence="5">
    <location>
        <begin position="988"/>
        <end position="999"/>
    </location>
</feature>
<comment type="similarity">
    <text evidence="1">Belongs to the ATG14 family.</text>
</comment>
<dbReference type="GO" id="GO:0032991">
    <property type="term" value="C:protein-containing complex"/>
    <property type="evidence" value="ECO:0007669"/>
    <property type="project" value="UniProtKB-ARBA"/>
</dbReference>
<dbReference type="EMBL" id="JAWWNJ010000001">
    <property type="protein sequence ID" value="KAK7064710.1"/>
    <property type="molecule type" value="Genomic_DNA"/>
</dbReference>
<reference evidence="6 7" key="1">
    <citation type="journal article" date="2024" name="J Genomics">
        <title>Draft genome sequencing and assembly of Favolaschia claudopus CIRM-BRFM 2984 isolated from oak limbs.</title>
        <authorList>
            <person name="Navarro D."/>
            <person name="Drula E."/>
            <person name="Chaduli D."/>
            <person name="Cazenave R."/>
            <person name="Ahrendt S."/>
            <person name="Wang J."/>
            <person name="Lipzen A."/>
            <person name="Daum C."/>
            <person name="Barry K."/>
            <person name="Grigoriev I.V."/>
            <person name="Favel A."/>
            <person name="Rosso M.N."/>
            <person name="Martin F."/>
        </authorList>
    </citation>
    <scope>NUCLEOTIDE SEQUENCE [LARGE SCALE GENOMIC DNA]</scope>
    <source>
        <strain evidence="6 7">CIRM-BRFM 2984</strain>
    </source>
</reference>
<gene>
    <name evidence="6" type="ORF">R3P38DRAFT_2492219</name>
</gene>
<feature type="coiled-coil region" evidence="4">
    <location>
        <begin position="570"/>
        <end position="603"/>
    </location>
</feature>
<dbReference type="GO" id="GO:0000149">
    <property type="term" value="F:SNARE binding"/>
    <property type="evidence" value="ECO:0007669"/>
    <property type="project" value="TreeGrafter"/>
</dbReference>
<evidence type="ECO:0000256" key="4">
    <source>
        <dbReference type="SAM" id="Coils"/>
    </source>
</evidence>